<sequence length="86" mass="9999">MNYLQPKDLAALQRFKETSDDGEGYDVSREQMHRLAELGVVCYHSMGIYSITWFGMYVLNPSDKALQPPFKTESDHFCEFLEEKSQ</sequence>
<dbReference type="EMBL" id="NJAJ01000014">
    <property type="protein sequence ID" value="PHM65699.1"/>
    <property type="molecule type" value="Genomic_DNA"/>
</dbReference>
<accession>A0A2D0KQJ9</accession>
<comment type="caution">
    <text evidence="2">The sequence shown here is derived from an EMBL/GenBank/DDBJ whole genome shotgun (WGS) entry which is preliminary data.</text>
</comment>
<protein>
    <submittedName>
        <fullName evidence="2">Uncharacterized protein</fullName>
    </submittedName>
</protein>
<dbReference type="RefSeq" id="WP_099124848.1">
    <property type="nucleotide sequence ID" value="NZ_CAWNRH010000046.1"/>
</dbReference>
<keyword evidence="3" id="KW-1185">Reference proteome</keyword>
<feature type="transmembrane region" description="Helical" evidence="1">
    <location>
        <begin position="38"/>
        <end position="59"/>
    </location>
</feature>
<evidence type="ECO:0000256" key="1">
    <source>
        <dbReference type="SAM" id="Phobius"/>
    </source>
</evidence>
<dbReference type="AlphaFoldDB" id="A0A2D0KQJ9"/>
<keyword evidence="1" id="KW-0812">Transmembrane</keyword>
<evidence type="ECO:0000313" key="3">
    <source>
        <dbReference type="Proteomes" id="UP000222366"/>
    </source>
</evidence>
<evidence type="ECO:0000313" key="2">
    <source>
        <dbReference type="EMBL" id="PHM65699.1"/>
    </source>
</evidence>
<gene>
    <name evidence="2" type="ORF">Xsto_01851</name>
</gene>
<proteinExistence type="predicted"/>
<keyword evidence="1" id="KW-0472">Membrane</keyword>
<reference evidence="2 3" key="1">
    <citation type="journal article" date="2017" name="Nat. Microbiol.">
        <title>Natural product diversity associated with the nematode symbionts Photorhabdus and Xenorhabdus.</title>
        <authorList>
            <person name="Tobias N.J."/>
            <person name="Wolff H."/>
            <person name="Djahanschiri B."/>
            <person name="Grundmann F."/>
            <person name="Kronenwerth M."/>
            <person name="Shi Y.M."/>
            <person name="Simonyi S."/>
            <person name="Grun P."/>
            <person name="Shapiro-Ilan D."/>
            <person name="Pidot S.J."/>
            <person name="Stinear T.P."/>
            <person name="Ebersberger I."/>
            <person name="Bode H.B."/>
        </authorList>
    </citation>
    <scope>NUCLEOTIDE SEQUENCE [LARGE SCALE GENOMIC DNA]</scope>
    <source>
        <strain evidence="2 3">DSM 17904</strain>
    </source>
</reference>
<keyword evidence="1" id="KW-1133">Transmembrane helix</keyword>
<name>A0A2D0KQJ9_9GAMM</name>
<organism evidence="2 3">
    <name type="scientific">Xenorhabdus stockiae</name>
    <dbReference type="NCBI Taxonomy" id="351614"/>
    <lineage>
        <taxon>Bacteria</taxon>
        <taxon>Pseudomonadati</taxon>
        <taxon>Pseudomonadota</taxon>
        <taxon>Gammaproteobacteria</taxon>
        <taxon>Enterobacterales</taxon>
        <taxon>Morganellaceae</taxon>
        <taxon>Xenorhabdus</taxon>
    </lineage>
</organism>
<dbReference type="Proteomes" id="UP000222366">
    <property type="component" value="Unassembled WGS sequence"/>
</dbReference>